<gene>
    <name evidence="1" type="ORF">ACFSDX_24150</name>
</gene>
<organism evidence="1 2">
    <name type="scientific">Hymenobacter bucti</name>
    <dbReference type="NCBI Taxonomy" id="1844114"/>
    <lineage>
        <taxon>Bacteria</taxon>
        <taxon>Pseudomonadati</taxon>
        <taxon>Bacteroidota</taxon>
        <taxon>Cytophagia</taxon>
        <taxon>Cytophagales</taxon>
        <taxon>Hymenobacteraceae</taxon>
        <taxon>Hymenobacter</taxon>
    </lineage>
</organism>
<comment type="caution">
    <text evidence="1">The sequence shown here is derived from an EMBL/GenBank/DDBJ whole genome shotgun (WGS) entry which is preliminary data.</text>
</comment>
<dbReference type="Proteomes" id="UP001597197">
    <property type="component" value="Unassembled WGS sequence"/>
</dbReference>
<sequence length="127" mass="14115">MDSKNIVILLSLSLTCACTHTCEEGNKEFLALEPCNIVITENKSAGRSINIKGYNPNTNSIVKYNQTKGLLIFVYEAIAIGDTLLKPETSNWFLLKKHNFNIKFYSKCGSSGEYLGVVQDTISKCNK</sequence>
<dbReference type="PROSITE" id="PS51257">
    <property type="entry name" value="PROKAR_LIPOPROTEIN"/>
    <property type="match status" value="1"/>
</dbReference>
<evidence type="ECO:0000313" key="1">
    <source>
        <dbReference type="EMBL" id="MFD1875547.1"/>
    </source>
</evidence>
<protein>
    <submittedName>
        <fullName evidence="1">Uncharacterized protein</fullName>
    </submittedName>
</protein>
<accession>A0ABW4R1I5</accession>
<reference evidence="2" key="1">
    <citation type="journal article" date="2019" name="Int. J. Syst. Evol. Microbiol.">
        <title>The Global Catalogue of Microorganisms (GCM) 10K type strain sequencing project: providing services to taxonomists for standard genome sequencing and annotation.</title>
        <authorList>
            <consortium name="The Broad Institute Genomics Platform"/>
            <consortium name="The Broad Institute Genome Sequencing Center for Infectious Disease"/>
            <person name="Wu L."/>
            <person name="Ma J."/>
        </authorList>
    </citation>
    <scope>NUCLEOTIDE SEQUENCE [LARGE SCALE GENOMIC DNA]</scope>
    <source>
        <strain evidence="2">CGMCC 1.15795</strain>
    </source>
</reference>
<proteinExistence type="predicted"/>
<keyword evidence="2" id="KW-1185">Reference proteome</keyword>
<dbReference type="EMBL" id="JBHUFD010000019">
    <property type="protein sequence ID" value="MFD1875547.1"/>
    <property type="molecule type" value="Genomic_DNA"/>
</dbReference>
<name>A0ABW4R1I5_9BACT</name>
<dbReference type="RefSeq" id="WP_382318369.1">
    <property type="nucleotide sequence ID" value="NZ_JBHUFD010000019.1"/>
</dbReference>
<evidence type="ECO:0000313" key="2">
    <source>
        <dbReference type="Proteomes" id="UP001597197"/>
    </source>
</evidence>